<dbReference type="SUPFAM" id="SSF52172">
    <property type="entry name" value="CheY-like"/>
    <property type="match status" value="1"/>
</dbReference>
<dbReference type="CDD" id="cd17535">
    <property type="entry name" value="REC_NarL-like"/>
    <property type="match status" value="1"/>
</dbReference>
<proteinExistence type="predicted"/>
<organism evidence="7 8">
    <name type="scientific">Catenuloplanes indicus</name>
    <dbReference type="NCBI Taxonomy" id="137267"/>
    <lineage>
        <taxon>Bacteria</taxon>
        <taxon>Bacillati</taxon>
        <taxon>Actinomycetota</taxon>
        <taxon>Actinomycetes</taxon>
        <taxon>Micromonosporales</taxon>
        <taxon>Micromonosporaceae</taxon>
        <taxon>Catenuloplanes</taxon>
    </lineage>
</organism>
<dbReference type="GO" id="GO:0000160">
    <property type="term" value="P:phosphorelay signal transduction system"/>
    <property type="evidence" value="ECO:0007669"/>
    <property type="project" value="InterPro"/>
</dbReference>
<dbReference type="EMBL" id="JAUSUZ010000001">
    <property type="protein sequence ID" value="MDQ0369377.1"/>
    <property type="molecule type" value="Genomic_DNA"/>
</dbReference>
<keyword evidence="4" id="KW-0597">Phosphoprotein</keyword>
<dbReference type="GO" id="GO:0003677">
    <property type="term" value="F:DNA binding"/>
    <property type="evidence" value="ECO:0007669"/>
    <property type="project" value="UniProtKB-KW"/>
</dbReference>
<gene>
    <name evidence="7" type="ORF">J2S42_006046</name>
</gene>
<evidence type="ECO:0000256" key="2">
    <source>
        <dbReference type="ARBA" id="ARBA00023125"/>
    </source>
</evidence>
<dbReference type="InterPro" id="IPR011006">
    <property type="entry name" value="CheY-like_superfamily"/>
</dbReference>
<evidence type="ECO:0000256" key="5">
    <source>
        <dbReference type="SAM" id="MobiDB-lite"/>
    </source>
</evidence>
<keyword evidence="1" id="KW-0805">Transcription regulation</keyword>
<evidence type="ECO:0000259" key="6">
    <source>
        <dbReference type="PROSITE" id="PS50110"/>
    </source>
</evidence>
<dbReference type="PANTHER" id="PTHR43214:SF24">
    <property type="entry name" value="TRANSCRIPTIONAL REGULATORY PROTEIN NARL-RELATED"/>
    <property type="match status" value="1"/>
</dbReference>
<comment type="caution">
    <text evidence="7">The sequence shown here is derived from an EMBL/GenBank/DDBJ whole genome shotgun (WGS) entry which is preliminary data.</text>
</comment>
<feature type="domain" description="Response regulatory" evidence="6">
    <location>
        <begin position="3"/>
        <end position="119"/>
    </location>
</feature>
<dbReference type="PROSITE" id="PS50110">
    <property type="entry name" value="RESPONSE_REGULATORY"/>
    <property type="match status" value="1"/>
</dbReference>
<keyword evidence="2 7" id="KW-0238">DNA-binding</keyword>
<evidence type="ECO:0000256" key="4">
    <source>
        <dbReference type="PROSITE-ProRule" id="PRU00169"/>
    </source>
</evidence>
<evidence type="ECO:0000256" key="3">
    <source>
        <dbReference type="ARBA" id="ARBA00023163"/>
    </source>
</evidence>
<reference evidence="7 8" key="1">
    <citation type="submission" date="2023-07" db="EMBL/GenBank/DDBJ databases">
        <title>Sequencing the genomes of 1000 actinobacteria strains.</title>
        <authorList>
            <person name="Klenk H.-P."/>
        </authorList>
    </citation>
    <scope>NUCLEOTIDE SEQUENCE [LARGE SCALE GENOMIC DNA]</scope>
    <source>
        <strain evidence="7 8">DSM 44709</strain>
    </source>
</reference>
<accession>A0AAE4B0A6</accession>
<feature type="modified residue" description="4-aspartylphosphate" evidence="4">
    <location>
        <position position="54"/>
    </location>
</feature>
<keyword evidence="3" id="KW-0804">Transcription</keyword>
<dbReference type="SMART" id="SM00448">
    <property type="entry name" value="REC"/>
    <property type="match status" value="1"/>
</dbReference>
<keyword evidence="8" id="KW-1185">Reference proteome</keyword>
<dbReference type="InterPro" id="IPR058245">
    <property type="entry name" value="NreC/VraR/RcsB-like_REC"/>
</dbReference>
<dbReference type="Proteomes" id="UP001240236">
    <property type="component" value="Unassembled WGS sequence"/>
</dbReference>
<dbReference type="InterPro" id="IPR001789">
    <property type="entry name" value="Sig_transdc_resp-reg_receiver"/>
</dbReference>
<dbReference type="Pfam" id="PF00072">
    <property type="entry name" value="Response_reg"/>
    <property type="match status" value="1"/>
</dbReference>
<evidence type="ECO:0000313" key="7">
    <source>
        <dbReference type="EMBL" id="MDQ0369377.1"/>
    </source>
</evidence>
<evidence type="ECO:0000256" key="1">
    <source>
        <dbReference type="ARBA" id="ARBA00023015"/>
    </source>
</evidence>
<dbReference type="PANTHER" id="PTHR43214">
    <property type="entry name" value="TWO-COMPONENT RESPONSE REGULATOR"/>
    <property type="match status" value="1"/>
</dbReference>
<dbReference type="InterPro" id="IPR039420">
    <property type="entry name" value="WalR-like"/>
</dbReference>
<evidence type="ECO:0000313" key="8">
    <source>
        <dbReference type="Proteomes" id="UP001240236"/>
    </source>
</evidence>
<sequence>MIQVSIVDDQALVRAGLRALLSNDSGIEVAGEASDGRRAVTEACRLCPDVVLMDLRMPGGDGVEATAEITARLPGTRVLVLTTFDEPGEIDTTVRAGAAGYLLKDTGAEELGRAVHTVAAGGNLLSPTVARHVMDRLAAQDPPPPPDPRLAGLTERELKVLAGSASARRTRRSRPRCSSARPPLAPTSAACWRNSALATVPSWRSSLFAVGSWRRHPVARPGREAHADPRWVFWTAWLRGWPPVRP</sequence>
<feature type="region of interest" description="Disordered" evidence="5">
    <location>
        <begin position="162"/>
        <end position="185"/>
    </location>
</feature>
<protein>
    <submittedName>
        <fullName evidence="7">DNA-binding NarL/FixJ family response regulator</fullName>
    </submittedName>
</protein>
<name>A0AAE4B0A6_9ACTN</name>
<dbReference type="AlphaFoldDB" id="A0AAE4B0A6"/>
<dbReference type="Gene3D" id="3.40.50.2300">
    <property type="match status" value="1"/>
</dbReference>